<protein>
    <recommendedName>
        <fullName evidence="3">Protein phosphatase 2C-like protein</fullName>
    </recommendedName>
</protein>
<dbReference type="Proteomes" id="UP001299970">
    <property type="component" value="Unassembled WGS sequence"/>
</dbReference>
<proteinExistence type="predicted"/>
<organism evidence="1 2">
    <name type="scientific">Pseudonocardia alaniniphila</name>
    <dbReference type="NCBI Taxonomy" id="75291"/>
    <lineage>
        <taxon>Bacteria</taxon>
        <taxon>Bacillati</taxon>
        <taxon>Actinomycetota</taxon>
        <taxon>Actinomycetes</taxon>
        <taxon>Pseudonocardiales</taxon>
        <taxon>Pseudonocardiaceae</taxon>
        <taxon>Pseudonocardia</taxon>
    </lineage>
</organism>
<accession>A0ABS9TET2</accession>
<keyword evidence="2" id="KW-1185">Reference proteome</keyword>
<evidence type="ECO:0000313" key="1">
    <source>
        <dbReference type="EMBL" id="MCH6167045.1"/>
    </source>
</evidence>
<gene>
    <name evidence="1" type="ORF">MMF94_15260</name>
</gene>
<evidence type="ECO:0000313" key="2">
    <source>
        <dbReference type="Proteomes" id="UP001299970"/>
    </source>
</evidence>
<reference evidence="1 2" key="1">
    <citation type="submission" date="2022-03" db="EMBL/GenBank/DDBJ databases">
        <title>Pseudonocardia alaer sp. nov., a novel actinomycete isolated from reed forest soil.</title>
        <authorList>
            <person name="Wang L."/>
        </authorList>
    </citation>
    <scope>NUCLEOTIDE SEQUENCE [LARGE SCALE GENOMIC DNA]</scope>
    <source>
        <strain evidence="1 2">Y-16303</strain>
    </source>
</reference>
<name>A0ABS9TET2_9PSEU</name>
<dbReference type="EMBL" id="JAKXMK010000012">
    <property type="protein sequence ID" value="MCH6167045.1"/>
    <property type="molecule type" value="Genomic_DNA"/>
</dbReference>
<evidence type="ECO:0008006" key="3">
    <source>
        <dbReference type="Google" id="ProtNLM"/>
    </source>
</evidence>
<sequence length="268" mass="29443">MKVHTAQLAGDGRNADRVFLTDNAVIVLDGASAFEPVDIEPSTYAESLGRTIADELTMVPEAPIADAVAKAIRRTTAKLDLRPGASPSSTVAILRTRFGAADLYVLGDSPIHYGTDHLAQRLVDDRLSLVATPEHERYLAQLRAGHGYDDAHRATLAWLQRAQRQARNVEGGYWIAETDPAAASHAFAKTVHRDAIEWAVIATDGAADFIDYCCCGWRDIAQFDKTQLVALLKRIHDWEDQSDPDGRHLPRAKRHDDKTIGVVSSLWA</sequence>
<comment type="caution">
    <text evidence="1">The sequence shown here is derived from an EMBL/GenBank/DDBJ whole genome shotgun (WGS) entry which is preliminary data.</text>
</comment>
<dbReference type="RefSeq" id="WP_241037191.1">
    <property type="nucleotide sequence ID" value="NZ_BAAAJF010000015.1"/>
</dbReference>